<evidence type="ECO:0000256" key="1">
    <source>
        <dbReference type="PROSITE-ProRule" id="PRU00047"/>
    </source>
</evidence>
<feature type="coiled-coil region" evidence="2">
    <location>
        <begin position="216"/>
        <end position="243"/>
    </location>
</feature>
<dbReference type="Gene3D" id="4.10.60.10">
    <property type="entry name" value="Zinc finger, CCHC-type"/>
    <property type="match status" value="1"/>
</dbReference>
<dbReference type="PANTHER" id="PTHR22639:SF7">
    <property type="entry name" value="CCHC-TYPE DOMAIN-CONTAINING PROTEIN"/>
    <property type="match status" value="1"/>
</dbReference>
<evidence type="ECO:0000313" key="5">
    <source>
        <dbReference type="EMBL" id="KAF6023296.1"/>
    </source>
</evidence>
<accession>A0A7J7JCD8</accession>
<dbReference type="AlphaFoldDB" id="A0A7J7JCD8"/>
<dbReference type="GO" id="GO:0003723">
    <property type="term" value="F:RNA binding"/>
    <property type="evidence" value="ECO:0007669"/>
    <property type="project" value="InterPro"/>
</dbReference>
<organism evidence="5 6">
    <name type="scientific">Bugula neritina</name>
    <name type="common">Brown bryozoan</name>
    <name type="synonym">Sertularia neritina</name>
    <dbReference type="NCBI Taxonomy" id="10212"/>
    <lineage>
        <taxon>Eukaryota</taxon>
        <taxon>Metazoa</taxon>
        <taxon>Spiralia</taxon>
        <taxon>Lophotrochozoa</taxon>
        <taxon>Bryozoa</taxon>
        <taxon>Gymnolaemata</taxon>
        <taxon>Cheilostomatida</taxon>
        <taxon>Flustrina</taxon>
        <taxon>Buguloidea</taxon>
        <taxon>Bugulidae</taxon>
        <taxon>Bugula</taxon>
    </lineage>
</organism>
<dbReference type="SUPFAM" id="SSF57756">
    <property type="entry name" value="Retrovirus zinc finger-like domains"/>
    <property type="match status" value="1"/>
</dbReference>
<feature type="region of interest" description="Disordered" evidence="3">
    <location>
        <begin position="319"/>
        <end position="421"/>
    </location>
</feature>
<keyword evidence="6" id="KW-1185">Reference proteome</keyword>
<dbReference type="GO" id="GO:0002218">
    <property type="term" value="P:activation of innate immune response"/>
    <property type="evidence" value="ECO:0007669"/>
    <property type="project" value="InterPro"/>
</dbReference>
<evidence type="ECO:0000259" key="4">
    <source>
        <dbReference type="PROSITE" id="PS50158"/>
    </source>
</evidence>
<evidence type="ECO:0000256" key="2">
    <source>
        <dbReference type="SAM" id="Coils"/>
    </source>
</evidence>
<dbReference type="Proteomes" id="UP000593567">
    <property type="component" value="Unassembled WGS sequence"/>
</dbReference>
<name>A0A7J7JCD8_BUGNE</name>
<dbReference type="InterPro" id="IPR036875">
    <property type="entry name" value="Znf_CCHC_sf"/>
</dbReference>
<dbReference type="SMART" id="SM00343">
    <property type="entry name" value="ZnF_C2HC"/>
    <property type="match status" value="3"/>
</dbReference>
<evidence type="ECO:0000256" key="3">
    <source>
        <dbReference type="SAM" id="MobiDB-lite"/>
    </source>
</evidence>
<dbReference type="Pfam" id="PF00098">
    <property type="entry name" value="zf-CCHC"/>
    <property type="match status" value="1"/>
</dbReference>
<dbReference type="InterPro" id="IPR042509">
    <property type="entry name" value="ZCCHC3"/>
</dbReference>
<dbReference type="EMBL" id="VXIV02002733">
    <property type="protein sequence ID" value="KAF6023296.1"/>
    <property type="molecule type" value="Genomic_DNA"/>
</dbReference>
<dbReference type="PROSITE" id="PS50158">
    <property type="entry name" value="ZF_CCHC"/>
    <property type="match status" value="1"/>
</dbReference>
<feature type="compositionally biased region" description="Basic and acidic residues" evidence="3">
    <location>
        <begin position="330"/>
        <end position="339"/>
    </location>
</feature>
<gene>
    <name evidence="5" type="ORF">EB796_018386</name>
</gene>
<feature type="region of interest" description="Disordered" evidence="3">
    <location>
        <begin position="1"/>
        <end position="42"/>
    </location>
</feature>
<dbReference type="GO" id="GO:0008270">
    <property type="term" value="F:zinc ion binding"/>
    <property type="evidence" value="ECO:0007669"/>
    <property type="project" value="UniProtKB-KW"/>
</dbReference>
<dbReference type="GO" id="GO:0003690">
    <property type="term" value="F:double-stranded DNA binding"/>
    <property type="evidence" value="ECO:0007669"/>
    <property type="project" value="InterPro"/>
</dbReference>
<dbReference type="OrthoDB" id="5870588at2759"/>
<keyword evidence="2" id="KW-0175">Coiled coil</keyword>
<proteinExistence type="predicted"/>
<keyword evidence="1" id="KW-0862">Zinc</keyword>
<comment type="caution">
    <text evidence="5">The sequence shown here is derived from an EMBL/GenBank/DDBJ whole genome shotgun (WGS) entry which is preliminary data.</text>
</comment>
<keyword evidence="1" id="KW-0863">Zinc-finger</keyword>
<dbReference type="PANTHER" id="PTHR22639">
    <property type="entry name" value="GAG-RELATED PROTEIN"/>
    <property type="match status" value="1"/>
</dbReference>
<reference evidence="5" key="1">
    <citation type="submission" date="2020-06" db="EMBL/GenBank/DDBJ databases">
        <title>Draft genome of Bugula neritina, a colonial animal packing powerful symbionts and potential medicines.</title>
        <authorList>
            <person name="Rayko M."/>
        </authorList>
    </citation>
    <scope>NUCLEOTIDE SEQUENCE [LARGE SCALE GENOMIC DNA]</scope>
    <source>
        <strain evidence="5">Kwan_BN1</strain>
    </source>
</reference>
<dbReference type="InterPro" id="IPR001878">
    <property type="entry name" value="Znf_CCHC"/>
</dbReference>
<feature type="compositionally biased region" description="Basic and acidic residues" evidence="3">
    <location>
        <begin position="1"/>
        <end position="13"/>
    </location>
</feature>
<sequence length="421" mass="46206">MSGERGNDDQEWKVKKKKGKREKPVVREESTDSEEGTGTTKSYLVKKDGKETTVTAVIITRDDQPRRVLYGNRGKLNCMLCRAKRDHIAAQCPGHFCHKCREHGHWARDCPRNTQCRWCHSNEHQVEECPLGGRTLTTTSVKRSAEEVKTTATPTGPEPAKVARLQNTTRSYTSAVSNLTTKSKPVTSTHANIGSFIESFSNFKEEDLRLQIEIVKKEREIEMRRHEAKMAELAKKEKEALRTLRNHSKLQSILAQLKDVQEDMETDGEEKEVPTEVPSAIEEVPTEVPSAIAGKLPVDDLGQTPGKAVMQKVHLGGTTLAHPGGANNDHLSDLVHDDSSGQVKVHSGGTLGTHSGGDPAAGQGDTVDDVSQKLSSPEVGVHSPTCDVILTEEKKPDVDGQETIDYSGGGKSKNWSDPDNQ</sequence>
<evidence type="ECO:0000313" key="6">
    <source>
        <dbReference type="Proteomes" id="UP000593567"/>
    </source>
</evidence>
<feature type="domain" description="CCHC-type" evidence="4">
    <location>
        <begin position="97"/>
        <end position="112"/>
    </location>
</feature>
<protein>
    <recommendedName>
        <fullName evidence="4">CCHC-type domain-containing protein</fullName>
    </recommendedName>
</protein>
<keyword evidence="1" id="KW-0479">Metal-binding</keyword>